<dbReference type="RefSeq" id="XP_013393463.1">
    <property type="nucleotide sequence ID" value="XM_013538009.2"/>
</dbReference>
<evidence type="ECO:0000313" key="11">
    <source>
        <dbReference type="RefSeq" id="XP_023931595.1"/>
    </source>
</evidence>
<dbReference type="GeneID" id="106161143"/>
<feature type="domain" description="CUB" evidence="7">
    <location>
        <begin position="479"/>
        <end position="602"/>
    </location>
</feature>
<name>A0A1S3I7W2_LINAN</name>
<keyword evidence="1" id="KW-0677">Repeat</keyword>
<feature type="region of interest" description="Disordered" evidence="4">
    <location>
        <begin position="941"/>
        <end position="991"/>
    </location>
</feature>
<comment type="caution">
    <text evidence="3">Lacks conserved residue(s) required for the propagation of feature annotation.</text>
</comment>
<dbReference type="CDD" id="cd22823">
    <property type="entry name" value="Gal_Rha_Lectin"/>
    <property type="match status" value="1"/>
</dbReference>
<dbReference type="Pfam" id="PF00431">
    <property type="entry name" value="CUB"/>
    <property type="match status" value="3"/>
</dbReference>
<feature type="compositionally biased region" description="Polar residues" evidence="4">
    <location>
        <begin position="972"/>
        <end position="983"/>
    </location>
</feature>
<keyword evidence="5" id="KW-0812">Transmembrane</keyword>
<feature type="region of interest" description="Disordered" evidence="4">
    <location>
        <begin position="626"/>
        <end position="667"/>
    </location>
</feature>
<dbReference type="Gene3D" id="2.60.120.290">
    <property type="entry name" value="Spermadhesin, CUB domain"/>
    <property type="match status" value="3"/>
</dbReference>
<sequence>MMSVLAVLLIAYLHQTTYAQISSGGNNVVEAIGPVFIGSTCVELASQIAQISSTTGPSQLHLHCSVGTVIRVVKVTKGKSTETGRCFYDPVDSCTITTGVQYFIHRCSGHQNCTEDPGSAQYIESCNSFTNYITVEYECIAVSDIHSIDTSQVVSTGPDILGYIYLSSPLYPAHYPSRSYSTCNITTQPQSSINIRVLDFDIEVGNNGCEYDKLVYYNPTSGDYVDYCGRGKYGEGGTLDSDIISITFISDESVEQKGFMLRIAGVTAQGLLDSVSISCLTQTPPTIETEVPLPSPVTPPSTATVINLCQNATLTMSPESNDINQFYLSSPAYPAEYPHSANCSCQLTNMVASHRIEMELIYISIEAASQCEFDMLEIRPDPPGMRFAQRFCAEGVMSGYKMVSQNETMAIRFTSDSSVQQFGFLLIIKDLPPDDFLSSAAINLQCKASLPSDTTTTVPTLAPPSIPTLAPGTEYSDICGNTFGSTSQPVMGEPLPLPREITSPNYPQHYPSNTSCMCELRTRTSNPIRAVVHYFNLEIGLQNCEYDWFVLQQSPPYGEARRVCGHEYHERTFISGNNSLLMVFHSDGYINFPGFWITAEALSPSGETAVLDMRCHRVDRPIFLPSASTTSTTTPSTTSSTITSTTTSTPSTISTTTTTASSPVTPGTTGVTLQTPLHELTPEATRSTPTVTERSTPTMDPTVHGVKTNASASASTQNQQQTILLVSTIVPVLLLLLIVASVIIVIVWCRRRKRPPLAHIELEAPKPYMALHSNNNQNTTYNEIATDPGYTTLNPANGKNPNGHAAIGANSNSTHQENVYDSIPYDSTAPIYDTAAPVYDSAAPIYSNAIPPHENTVEKNPSQPQLQVPPEETNSSGIISNRPTLSSTAYLEPVQKPPPSYSEAILLGAQNNPGSNSALSNGDNLVEPALESNSVCTTSLPAVPSDSKTKGAVANPTYMVNSGSDQVLPISTGPSEASDSSLPNEDRSSSS</sequence>
<dbReference type="Gene3D" id="2.60.120.740">
    <property type="match status" value="1"/>
</dbReference>
<dbReference type="SUPFAM" id="SSF49854">
    <property type="entry name" value="Spermadhesin, CUB domain"/>
    <property type="match status" value="3"/>
</dbReference>
<feature type="transmembrane region" description="Helical" evidence="5">
    <location>
        <begin position="723"/>
        <end position="749"/>
    </location>
</feature>
<evidence type="ECO:0000256" key="6">
    <source>
        <dbReference type="SAM" id="SignalP"/>
    </source>
</evidence>
<feature type="domain" description="CUB" evidence="7">
    <location>
        <begin position="309"/>
        <end position="431"/>
    </location>
</feature>
<feature type="compositionally biased region" description="Polar residues" evidence="4">
    <location>
        <begin position="858"/>
        <end position="883"/>
    </location>
</feature>
<keyword evidence="5" id="KW-0472">Membrane</keyword>
<protein>
    <submittedName>
        <fullName evidence="9 10">Uncharacterized protein LOC106161143</fullName>
    </submittedName>
</protein>
<feature type="domain" description="CUB" evidence="7">
    <location>
        <begin position="150"/>
        <end position="266"/>
    </location>
</feature>
<dbReference type="KEGG" id="lak:106161143"/>
<dbReference type="InterPro" id="IPR043159">
    <property type="entry name" value="Lectin_gal-bd_sf"/>
</dbReference>
<evidence type="ECO:0000259" key="7">
    <source>
        <dbReference type="PROSITE" id="PS01180"/>
    </source>
</evidence>
<dbReference type="SMART" id="SM00042">
    <property type="entry name" value="CUB"/>
    <property type="match status" value="3"/>
</dbReference>
<keyword evidence="6" id="KW-0732">Signal</keyword>
<evidence type="ECO:0000256" key="1">
    <source>
        <dbReference type="ARBA" id="ARBA00022737"/>
    </source>
</evidence>
<proteinExistence type="predicted"/>
<evidence type="ECO:0000256" key="2">
    <source>
        <dbReference type="ARBA" id="ARBA00023157"/>
    </source>
</evidence>
<evidence type="ECO:0000256" key="3">
    <source>
        <dbReference type="PROSITE-ProRule" id="PRU00059"/>
    </source>
</evidence>
<feature type="region of interest" description="Disordered" evidence="4">
    <location>
        <begin position="849"/>
        <end position="883"/>
    </location>
</feature>
<feature type="chain" id="PRO_5014545799" evidence="6">
    <location>
        <begin position="20"/>
        <end position="991"/>
    </location>
</feature>
<dbReference type="RefSeq" id="XP_013393464.1">
    <property type="nucleotide sequence ID" value="XM_013538010.2"/>
</dbReference>
<accession>A0A1S3I7W2</accession>
<dbReference type="Proteomes" id="UP000085678">
    <property type="component" value="Unplaced"/>
</dbReference>
<dbReference type="CDD" id="cd00041">
    <property type="entry name" value="CUB"/>
    <property type="match status" value="3"/>
</dbReference>
<dbReference type="InterPro" id="IPR035914">
    <property type="entry name" value="Sperma_CUB_dom_sf"/>
</dbReference>
<evidence type="ECO:0000256" key="4">
    <source>
        <dbReference type="SAM" id="MobiDB-lite"/>
    </source>
</evidence>
<keyword evidence="8" id="KW-1185">Reference proteome</keyword>
<evidence type="ECO:0000313" key="10">
    <source>
        <dbReference type="RefSeq" id="XP_013393464.1"/>
    </source>
</evidence>
<evidence type="ECO:0000256" key="5">
    <source>
        <dbReference type="SAM" id="Phobius"/>
    </source>
</evidence>
<reference evidence="9 10" key="1">
    <citation type="submission" date="2025-04" db="UniProtKB">
        <authorList>
            <consortium name="RefSeq"/>
        </authorList>
    </citation>
    <scope>IDENTIFICATION</scope>
    <source>
        <tissue evidence="9 10">Gonads</tissue>
    </source>
</reference>
<dbReference type="AlphaFoldDB" id="A0A1S3I7W2"/>
<keyword evidence="2" id="KW-1015">Disulfide bond</keyword>
<gene>
    <name evidence="9 10 11" type="primary">LOC106161143</name>
</gene>
<feature type="region of interest" description="Disordered" evidence="4">
    <location>
        <begin position="683"/>
        <end position="702"/>
    </location>
</feature>
<dbReference type="PANTHER" id="PTHR24251:SF37">
    <property type="entry name" value="CUB DOMAIN-CONTAINING PROTEIN"/>
    <property type="match status" value="1"/>
</dbReference>
<evidence type="ECO:0000313" key="9">
    <source>
        <dbReference type="RefSeq" id="XP_013393463.1"/>
    </source>
</evidence>
<dbReference type="InterPro" id="IPR000859">
    <property type="entry name" value="CUB_dom"/>
</dbReference>
<evidence type="ECO:0000313" key="8">
    <source>
        <dbReference type="Proteomes" id="UP000085678"/>
    </source>
</evidence>
<organism evidence="8 10">
    <name type="scientific">Lingula anatina</name>
    <name type="common">Brachiopod</name>
    <name type="synonym">Lingula unguis</name>
    <dbReference type="NCBI Taxonomy" id="7574"/>
    <lineage>
        <taxon>Eukaryota</taxon>
        <taxon>Metazoa</taxon>
        <taxon>Spiralia</taxon>
        <taxon>Lophotrochozoa</taxon>
        <taxon>Brachiopoda</taxon>
        <taxon>Linguliformea</taxon>
        <taxon>Lingulata</taxon>
        <taxon>Lingulida</taxon>
        <taxon>Linguloidea</taxon>
        <taxon>Lingulidae</taxon>
        <taxon>Lingula</taxon>
    </lineage>
</organism>
<feature type="compositionally biased region" description="Polar residues" evidence="4">
    <location>
        <begin position="684"/>
        <end position="699"/>
    </location>
</feature>
<dbReference type="PROSITE" id="PS01180">
    <property type="entry name" value="CUB"/>
    <property type="match status" value="3"/>
</dbReference>
<keyword evidence="5" id="KW-1133">Transmembrane helix</keyword>
<dbReference type="PANTHER" id="PTHR24251">
    <property type="entry name" value="OVOCHYMASE-RELATED"/>
    <property type="match status" value="1"/>
</dbReference>
<dbReference type="RefSeq" id="XP_023931595.1">
    <property type="nucleotide sequence ID" value="XM_024075827.1"/>
</dbReference>
<feature type="signal peptide" evidence="6">
    <location>
        <begin position="1"/>
        <end position="19"/>
    </location>
</feature>